<dbReference type="GO" id="GO:0009103">
    <property type="term" value="P:lipopolysaccharide biosynthetic process"/>
    <property type="evidence" value="ECO:0007669"/>
    <property type="project" value="TreeGrafter"/>
</dbReference>
<dbReference type="EC" id="2.3.1.-" evidence="3"/>
<feature type="transmembrane region" description="Helical" evidence="1">
    <location>
        <begin position="75"/>
        <end position="95"/>
    </location>
</feature>
<feature type="transmembrane region" description="Helical" evidence="1">
    <location>
        <begin position="165"/>
        <end position="183"/>
    </location>
</feature>
<evidence type="ECO:0000256" key="1">
    <source>
        <dbReference type="SAM" id="Phobius"/>
    </source>
</evidence>
<dbReference type="GO" id="GO:0016020">
    <property type="term" value="C:membrane"/>
    <property type="evidence" value="ECO:0007669"/>
    <property type="project" value="TreeGrafter"/>
</dbReference>
<dbReference type="InterPro" id="IPR050879">
    <property type="entry name" value="Acyltransferase_3"/>
</dbReference>
<dbReference type="Pfam" id="PF01757">
    <property type="entry name" value="Acyl_transf_3"/>
    <property type="match status" value="1"/>
</dbReference>
<dbReference type="AlphaFoldDB" id="A0A379B3R0"/>
<feature type="transmembrane region" description="Helical" evidence="1">
    <location>
        <begin position="135"/>
        <end position="158"/>
    </location>
</feature>
<keyword evidence="1" id="KW-0812">Transmembrane</keyword>
<keyword evidence="1" id="KW-0472">Membrane</keyword>
<keyword evidence="3" id="KW-0012">Acyltransferase</keyword>
<organism evidence="3 4">
    <name type="scientific">[Pasteurella] mairii</name>
    <dbReference type="NCBI Taxonomy" id="757"/>
    <lineage>
        <taxon>Bacteria</taxon>
        <taxon>Pseudomonadati</taxon>
        <taxon>Pseudomonadota</taxon>
        <taxon>Gammaproteobacteria</taxon>
        <taxon>Pasteurellales</taxon>
        <taxon>Pasteurellaceae</taxon>
    </lineage>
</organism>
<keyword evidence="4" id="KW-1185">Reference proteome</keyword>
<name>A0A379B3R0_9PAST</name>
<evidence type="ECO:0000259" key="2">
    <source>
        <dbReference type="Pfam" id="PF01757"/>
    </source>
</evidence>
<proteinExistence type="predicted"/>
<accession>A0A379B3R0</accession>
<dbReference type="PANTHER" id="PTHR23028:SF53">
    <property type="entry name" value="ACYL_TRANSF_3 DOMAIN-CONTAINING PROTEIN"/>
    <property type="match status" value="1"/>
</dbReference>
<sequence>MIHFNYRPEIDGLRAIAVLSVVIAHANAQWLPNGILGVDVFFVISGFLITQIIYQEMTQNTFSFIEFYKRRAKRILPALLVVLAITTIFISIIFIKQDFIDYLKSIRSTLLFSVNIFFAKDIDYFDITSQEKPLLHLWSLAIEEQFYFIFPIILLLSIKFLKKKYIIGLILTCIVLSLLSQFIPSDKQ</sequence>
<keyword evidence="3" id="KW-0808">Transferase</keyword>
<protein>
    <submittedName>
        <fullName evidence="3">O-acetyltransferase OatA</fullName>
        <ecNumber evidence="3">2.3.1.-</ecNumber>
    </submittedName>
</protein>
<feature type="domain" description="Acyltransferase 3" evidence="2">
    <location>
        <begin position="8"/>
        <end position="178"/>
    </location>
</feature>
<feature type="transmembrane region" description="Helical" evidence="1">
    <location>
        <begin position="12"/>
        <end position="28"/>
    </location>
</feature>
<keyword evidence="1" id="KW-1133">Transmembrane helix</keyword>
<dbReference type="InterPro" id="IPR002656">
    <property type="entry name" value="Acyl_transf_3_dom"/>
</dbReference>
<evidence type="ECO:0000313" key="3">
    <source>
        <dbReference type="EMBL" id="SUB33254.1"/>
    </source>
</evidence>
<evidence type="ECO:0000313" key="4">
    <source>
        <dbReference type="Proteomes" id="UP000254280"/>
    </source>
</evidence>
<dbReference type="Proteomes" id="UP000254280">
    <property type="component" value="Unassembled WGS sequence"/>
</dbReference>
<dbReference type="OrthoDB" id="9767863at2"/>
<reference evidence="3 4" key="1">
    <citation type="submission" date="2018-06" db="EMBL/GenBank/DDBJ databases">
        <authorList>
            <consortium name="Pathogen Informatics"/>
            <person name="Doyle S."/>
        </authorList>
    </citation>
    <scope>NUCLEOTIDE SEQUENCE [LARGE SCALE GENOMIC DNA]</scope>
    <source>
        <strain evidence="3 4">NCTC10699</strain>
    </source>
</reference>
<feature type="transmembrane region" description="Helical" evidence="1">
    <location>
        <begin position="34"/>
        <end position="54"/>
    </location>
</feature>
<gene>
    <name evidence="3" type="primary">oatA</name>
    <name evidence="3" type="ORF">NCTC10699_00865</name>
</gene>
<dbReference type="PANTHER" id="PTHR23028">
    <property type="entry name" value="ACETYLTRANSFERASE"/>
    <property type="match status" value="1"/>
</dbReference>
<dbReference type="EMBL" id="UGSS01000002">
    <property type="protein sequence ID" value="SUB33254.1"/>
    <property type="molecule type" value="Genomic_DNA"/>
</dbReference>
<dbReference type="GO" id="GO:0016747">
    <property type="term" value="F:acyltransferase activity, transferring groups other than amino-acyl groups"/>
    <property type="evidence" value="ECO:0007669"/>
    <property type="project" value="InterPro"/>
</dbReference>